<evidence type="ECO:0000256" key="5">
    <source>
        <dbReference type="ARBA" id="ARBA00022705"/>
    </source>
</evidence>
<evidence type="ECO:0000259" key="15">
    <source>
        <dbReference type="PROSITE" id="PS50880"/>
    </source>
</evidence>
<dbReference type="GO" id="GO:0003899">
    <property type="term" value="F:DNA-directed RNA polymerase activity"/>
    <property type="evidence" value="ECO:0007669"/>
    <property type="project" value="UniProtKB-UniRule"/>
</dbReference>
<feature type="domain" description="Toprim" evidence="15">
    <location>
        <begin position="263"/>
        <end position="345"/>
    </location>
</feature>
<evidence type="ECO:0000256" key="8">
    <source>
        <dbReference type="ARBA" id="ARBA00022833"/>
    </source>
</evidence>
<dbReference type="FunFam" id="3.40.1360.10:FF:000002">
    <property type="entry name" value="DNA primase"/>
    <property type="match status" value="1"/>
</dbReference>
<dbReference type="InterPro" id="IPR006171">
    <property type="entry name" value="TOPRIM_dom"/>
</dbReference>
<comment type="subunit">
    <text evidence="12">Monomer. Interacts with DnaB.</text>
</comment>
<dbReference type="Gene3D" id="1.10.860.10">
    <property type="entry name" value="DNAb Helicase, Chain A"/>
    <property type="match status" value="1"/>
</dbReference>
<dbReference type="Pfam" id="PF13155">
    <property type="entry name" value="Toprim_2"/>
    <property type="match status" value="1"/>
</dbReference>
<organism evidence="16 17">
    <name type="scientific">Buchnera aphidicola</name>
    <name type="common">Cinara kochiana kochiana</name>
    <dbReference type="NCBI Taxonomy" id="2518976"/>
    <lineage>
        <taxon>Bacteria</taxon>
        <taxon>Pseudomonadati</taxon>
        <taxon>Pseudomonadota</taxon>
        <taxon>Gammaproteobacteria</taxon>
        <taxon>Enterobacterales</taxon>
        <taxon>Erwiniaceae</taxon>
        <taxon>Buchnera</taxon>
    </lineage>
</organism>
<evidence type="ECO:0000313" key="17">
    <source>
        <dbReference type="Proteomes" id="UP000294380"/>
    </source>
</evidence>
<dbReference type="InterPro" id="IPR013173">
    <property type="entry name" value="DNA_primase_DnaG_DnaB-bd_dom"/>
</dbReference>
<dbReference type="InterPro" id="IPR030846">
    <property type="entry name" value="DnaG_bac"/>
</dbReference>
<dbReference type="HAMAP" id="MF_00974">
    <property type="entry name" value="DNA_primase_DnaG"/>
    <property type="match status" value="1"/>
</dbReference>
<dbReference type="CDD" id="cd03364">
    <property type="entry name" value="TOPRIM_DnaG_primases"/>
    <property type="match status" value="1"/>
</dbReference>
<dbReference type="GO" id="GO:1990077">
    <property type="term" value="C:primosome complex"/>
    <property type="evidence" value="ECO:0007669"/>
    <property type="project" value="UniProtKB-KW"/>
</dbReference>
<dbReference type="Pfam" id="PF08278">
    <property type="entry name" value="DnaG_DnaB_bind"/>
    <property type="match status" value="1"/>
</dbReference>
<dbReference type="InterPro" id="IPR013264">
    <property type="entry name" value="DNAG_N"/>
</dbReference>
<comment type="domain">
    <text evidence="12">Contains an N-terminal zinc-binding domain, a central core domain that contains the primase activity, and a C-terminal DnaB-binding domain.</text>
</comment>
<evidence type="ECO:0000256" key="13">
    <source>
        <dbReference type="PIRNR" id="PIRNR002811"/>
    </source>
</evidence>
<keyword evidence="7 12" id="KW-0863">Zinc-finger</keyword>
<evidence type="ECO:0000313" key="16">
    <source>
        <dbReference type="EMBL" id="VFP80957.1"/>
    </source>
</evidence>
<evidence type="ECO:0000256" key="14">
    <source>
        <dbReference type="PIRSR" id="PIRSR002811-1"/>
    </source>
</evidence>
<dbReference type="InterPro" id="IPR016136">
    <property type="entry name" value="DNA_helicase_N/primase_C"/>
</dbReference>
<dbReference type="Proteomes" id="UP000294380">
    <property type="component" value="Chromosome"/>
</dbReference>
<dbReference type="AlphaFoldDB" id="A0A451D590"/>
<gene>
    <name evidence="12 16" type="primary">dnaG</name>
    <name evidence="16" type="ORF">BUCIKOCA2762_034</name>
</gene>
<dbReference type="Gene3D" id="3.40.1360.10">
    <property type="match status" value="1"/>
</dbReference>
<dbReference type="PROSITE" id="PS50880">
    <property type="entry name" value="TOPRIM"/>
    <property type="match status" value="1"/>
</dbReference>
<keyword evidence="2 12" id="KW-0639">Primosome</keyword>
<keyword evidence="5 12" id="KW-0235">DNA replication</keyword>
<keyword evidence="3 12" id="KW-0808">Transferase</keyword>
<dbReference type="Gene3D" id="3.90.580.10">
    <property type="entry name" value="Zinc finger, CHC2-type domain"/>
    <property type="match status" value="1"/>
</dbReference>
<dbReference type="FunFam" id="3.90.580.10:FF:000001">
    <property type="entry name" value="DNA primase"/>
    <property type="match status" value="1"/>
</dbReference>
<dbReference type="SUPFAM" id="SSF57783">
    <property type="entry name" value="Zinc beta-ribbon"/>
    <property type="match status" value="1"/>
</dbReference>
<dbReference type="SMART" id="SM00493">
    <property type="entry name" value="TOPRIM"/>
    <property type="match status" value="1"/>
</dbReference>
<dbReference type="EMBL" id="LR217707">
    <property type="protein sequence ID" value="VFP80957.1"/>
    <property type="molecule type" value="Genomic_DNA"/>
</dbReference>
<evidence type="ECO:0000256" key="1">
    <source>
        <dbReference type="ARBA" id="ARBA00022478"/>
    </source>
</evidence>
<feature type="zinc finger region" description="CHC2-type" evidence="12 14">
    <location>
        <begin position="44"/>
        <end position="68"/>
    </location>
</feature>
<reference evidence="16 17" key="1">
    <citation type="submission" date="2019-02" db="EMBL/GenBank/DDBJ databases">
        <authorList>
            <person name="Manzano-Marin A."/>
            <person name="Manzano-Marin A."/>
        </authorList>
    </citation>
    <scope>NUCLEOTIDE SEQUENCE [LARGE SCALE GENOMIC DNA]</scope>
    <source>
        <strain evidence="16 17">BuCikochiana</strain>
    </source>
</reference>
<dbReference type="SMART" id="SM00766">
    <property type="entry name" value="DnaG_DnaB_bind"/>
    <property type="match status" value="1"/>
</dbReference>
<dbReference type="InterPro" id="IPR019475">
    <property type="entry name" value="DNA_primase_DnaB-bd"/>
</dbReference>
<keyword evidence="1 12" id="KW-0240">DNA-directed RNA polymerase</keyword>
<dbReference type="InterPro" id="IPR050219">
    <property type="entry name" value="DnaG_primase"/>
</dbReference>
<name>A0A451D590_9GAMM</name>
<dbReference type="Pfam" id="PF01807">
    <property type="entry name" value="Zn_ribbon_DnaG"/>
    <property type="match status" value="1"/>
</dbReference>
<evidence type="ECO:0000256" key="11">
    <source>
        <dbReference type="ARBA" id="ARBA00023163"/>
    </source>
</evidence>
<dbReference type="SMART" id="SM00400">
    <property type="entry name" value="ZnF_CHCC"/>
    <property type="match status" value="1"/>
</dbReference>
<dbReference type="PANTHER" id="PTHR30313">
    <property type="entry name" value="DNA PRIMASE"/>
    <property type="match status" value="1"/>
</dbReference>
<dbReference type="PIRSF" id="PIRSF002811">
    <property type="entry name" value="DnaG"/>
    <property type="match status" value="1"/>
</dbReference>
<sequence>MIKKITGKISQKFIYELIERTDIIELINKYVTLKKSGNNYKTLCPFHNEKTPSFTVSPQKQFFYCFGCGIHGNAIDFLMKYEKLNFLNSIIELITLHGINIPDINNNSILTHQYSYKKKIFYILKKILKIYNKNLFIIPNIAYQYLKNRGINHETMQKFSLGFATKNSYQITNFIKNKYLNQSIVTDCGLIIQDIKKNQHDRFRERIMFPIKNKYGQIQGFGGRILNKNNYPKYLNSPETITFQKKKNLYGIYELYLYNPKPKKILVVEGYLDVISLTQFNIDYSVALLGTTVTKYQIQRLFKISKKIIFCFDGDNAGRQANWVALNLSLNLLNDNHTINFVFLPNDEDPSSIIFKEGKKKFENRIKNSETLYSYLFNKITYKMNLGCINDRIKLIRLTIPLINKIPSKIIQIYLIKILGNKTGILDIYQLNKLITIPDTKKYPDNVKSIKITTMRLLISLIIQNPKLVKKIKQIKKIKKLHINGKNILIELIKLIRQKKIIKTGHLLEFYRYTSWEKIFKYLSTWDHMVQKKKTSFIIQELFHNLKIQHLEYKYNQLITLERQHGLNLVEKNKLWKINKKIIKIKNYKYQLY</sequence>
<evidence type="ECO:0000256" key="7">
    <source>
        <dbReference type="ARBA" id="ARBA00022771"/>
    </source>
</evidence>
<dbReference type="Pfam" id="PF08275">
    <property type="entry name" value="DNAG_N"/>
    <property type="match status" value="1"/>
</dbReference>
<proteinExistence type="inferred from homology"/>
<dbReference type="GO" id="GO:0006269">
    <property type="term" value="P:DNA replication, synthesis of primer"/>
    <property type="evidence" value="ECO:0007669"/>
    <property type="project" value="UniProtKB-UniRule"/>
</dbReference>
<dbReference type="GO" id="GO:0000428">
    <property type="term" value="C:DNA-directed RNA polymerase complex"/>
    <property type="evidence" value="ECO:0007669"/>
    <property type="project" value="UniProtKB-KW"/>
</dbReference>
<comment type="catalytic activity">
    <reaction evidence="12">
        <text>ssDNA + n NTP = ssDNA/pppN(pN)n-1 hybrid + (n-1) diphosphate.</text>
        <dbReference type="EC" id="2.7.7.101"/>
    </reaction>
</comment>
<accession>A0A451D590</accession>
<evidence type="ECO:0000256" key="3">
    <source>
        <dbReference type="ARBA" id="ARBA00022679"/>
    </source>
</evidence>
<dbReference type="Gene3D" id="3.90.980.10">
    <property type="entry name" value="DNA primase, catalytic core, N-terminal domain"/>
    <property type="match status" value="1"/>
</dbReference>
<evidence type="ECO:0000256" key="4">
    <source>
        <dbReference type="ARBA" id="ARBA00022695"/>
    </source>
</evidence>
<dbReference type="PANTHER" id="PTHR30313:SF2">
    <property type="entry name" value="DNA PRIMASE"/>
    <property type="match status" value="1"/>
</dbReference>
<dbReference type="InterPro" id="IPR036977">
    <property type="entry name" value="DNA_primase_Znf_CHC2"/>
</dbReference>
<dbReference type="GO" id="GO:0003677">
    <property type="term" value="F:DNA binding"/>
    <property type="evidence" value="ECO:0007669"/>
    <property type="project" value="UniProtKB-KW"/>
</dbReference>
<dbReference type="InterPro" id="IPR034151">
    <property type="entry name" value="TOPRIM_DnaG_bac"/>
</dbReference>
<evidence type="ECO:0000256" key="12">
    <source>
        <dbReference type="HAMAP-Rule" id="MF_00974"/>
    </source>
</evidence>
<keyword evidence="9" id="KW-0460">Magnesium</keyword>
<dbReference type="GO" id="GO:0008270">
    <property type="term" value="F:zinc ion binding"/>
    <property type="evidence" value="ECO:0007669"/>
    <property type="project" value="UniProtKB-UniRule"/>
</dbReference>
<dbReference type="SUPFAM" id="SSF56731">
    <property type="entry name" value="DNA primase core"/>
    <property type="match status" value="1"/>
</dbReference>
<keyword evidence="8 12" id="KW-0862">Zinc</keyword>
<comment type="similarity">
    <text evidence="12 13">Belongs to the DnaG primase family.</text>
</comment>
<keyword evidence="11 12" id="KW-0804">Transcription</keyword>
<keyword evidence="6 12" id="KW-0479">Metal-binding</keyword>
<dbReference type="EC" id="2.7.7.101" evidence="12"/>
<evidence type="ECO:0000256" key="2">
    <source>
        <dbReference type="ARBA" id="ARBA00022515"/>
    </source>
</evidence>
<evidence type="ECO:0000256" key="6">
    <source>
        <dbReference type="ARBA" id="ARBA00022723"/>
    </source>
</evidence>
<comment type="function">
    <text evidence="12 13">RNA polymerase that catalyzes the synthesis of short RNA molecules used as primers for DNA polymerase during DNA replication.</text>
</comment>
<dbReference type="Pfam" id="PF10410">
    <property type="entry name" value="DnaB_bind"/>
    <property type="match status" value="1"/>
</dbReference>
<dbReference type="InterPro" id="IPR006295">
    <property type="entry name" value="DNA_primase_DnaG"/>
</dbReference>
<comment type="cofactor">
    <cofactor evidence="12 13 14">
        <name>Zn(2+)</name>
        <dbReference type="ChEBI" id="CHEBI:29105"/>
    </cofactor>
    <text evidence="12 13 14">Binds 1 zinc ion per monomer.</text>
</comment>
<dbReference type="GO" id="GO:0005737">
    <property type="term" value="C:cytoplasm"/>
    <property type="evidence" value="ECO:0007669"/>
    <property type="project" value="TreeGrafter"/>
</dbReference>
<keyword evidence="4 12" id="KW-0548">Nucleotidyltransferase</keyword>
<dbReference type="InterPro" id="IPR037068">
    <property type="entry name" value="DNA_primase_core_N_sf"/>
</dbReference>
<dbReference type="NCBIfam" id="TIGR01391">
    <property type="entry name" value="dnaG"/>
    <property type="match status" value="1"/>
</dbReference>
<keyword evidence="10 12" id="KW-0238">DNA-binding</keyword>
<dbReference type="Gene3D" id="1.20.50.20">
    <property type="entry name" value="DnaG, RNA polymerase domain, helical bundle"/>
    <property type="match status" value="1"/>
</dbReference>
<protein>
    <recommendedName>
        <fullName evidence="12 13">DNA primase</fullName>
        <ecNumber evidence="12">2.7.7.101</ecNumber>
    </recommendedName>
</protein>
<dbReference type="SUPFAM" id="SSF117023">
    <property type="entry name" value="DNA primase DnaG, C-terminal domain"/>
    <property type="match status" value="1"/>
</dbReference>
<dbReference type="InterPro" id="IPR002694">
    <property type="entry name" value="Znf_CHC2"/>
</dbReference>
<evidence type="ECO:0000256" key="9">
    <source>
        <dbReference type="ARBA" id="ARBA00022842"/>
    </source>
</evidence>
<evidence type="ECO:0000256" key="10">
    <source>
        <dbReference type="ARBA" id="ARBA00023125"/>
    </source>
</evidence>